<dbReference type="AlphaFoldDB" id="A0A401IUH3"/>
<accession>A0A401IUH3</accession>
<evidence type="ECO:0000313" key="1">
    <source>
        <dbReference type="EMBL" id="GBG95191.1"/>
    </source>
</evidence>
<proteinExistence type="predicted"/>
<organism evidence="1 2">
    <name type="scientific">Ligilactobacillus salitolerans</name>
    <dbReference type="NCBI Taxonomy" id="1808352"/>
    <lineage>
        <taxon>Bacteria</taxon>
        <taxon>Bacillati</taxon>
        <taxon>Bacillota</taxon>
        <taxon>Bacilli</taxon>
        <taxon>Lactobacillales</taxon>
        <taxon>Lactobacillaceae</taxon>
        <taxon>Ligilactobacillus</taxon>
    </lineage>
</organism>
<evidence type="ECO:0008006" key="3">
    <source>
        <dbReference type="Google" id="ProtNLM"/>
    </source>
</evidence>
<dbReference type="OrthoDB" id="2292483at2"/>
<protein>
    <recommendedName>
        <fullName evidence="3">Phage tail protein</fullName>
    </recommendedName>
</protein>
<dbReference type="Proteomes" id="UP000286848">
    <property type="component" value="Unassembled WGS sequence"/>
</dbReference>
<sequence>MLATTQAKKLIQDANFDKVDDVFSMNIPQKYMDSTDKTQILVTDVSTDTELEGNDDFFATNKEIEVQIFYKLKLDFDPEELELPLLKLFKANNWHITQIREHVPDPDTFQVTGTFYFTKMEVIANG</sequence>
<comment type="caution">
    <text evidence="1">The sequence shown here is derived from an EMBL/GenBank/DDBJ whole genome shotgun (WGS) entry which is preliminary data.</text>
</comment>
<evidence type="ECO:0000313" key="2">
    <source>
        <dbReference type="Proteomes" id="UP000286848"/>
    </source>
</evidence>
<dbReference type="RefSeq" id="WP_124977286.1">
    <property type="nucleotide sequence ID" value="NZ_BFFP01000028.1"/>
</dbReference>
<name>A0A401IUH3_9LACO</name>
<dbReference type="InterPro" id="IPR008524">
    <property type="entry name" value="DUF806"/>
</dbReference>
<dbReference type="Pfam" id="PF05657">
    <property type="entry name" value="DUF806"/>
    <property type="match status" value="1"/>
</dbReference>
<dbReference type="EMBL" id="BFFP01000028">
    <property type="protein sequence ID" value="GBG95191.1"/>
    <property type="molecule type" value="Genomic_DNA"/>
</dbReference>
<reference evidence="1 2" key="1">
    <citation type="journal article" date="2019" name="Int. J. Syst. Evol. Microbiol.">
        <title>Lactobacillus salitolerans sp. nov., a novel lactic acid bacterium isolated from spent mushroom substrates.</title>
        <authorList>
            <person name="Tohno M."/>
            <person name="Tanizawa Y."/>
            <person name="Kojima Y."/>
            <person name="Sakamoto M."/>
            <person name="Nakamura Y."/>
            <person name="Ohkuma M."/>
            <person name="Kobayashi H."/>
        </authorList>
    </citation>
    <scope>NUCLEOTIDE SEQUENCE [LARGE SCALE GENOMIC DNA]</scope>
    <source>
        <strain evidence="1 2">YK43</strain>
    </source>
</reference>
<gene>
    <name evidence="1" type="ORF">LFYK43_16500</name>
</gene>
<keyword evidence="2" id="KW-1185">Reference proteome</keyword>